<feature type="domain" description="Cytochrome C biogenesis protein transmembrane" evidence="8">
    <location>
        <begin position="10"/>
        <end position="217"/>
    </location>
</feature>
<evidence type="ECO:0000256" key="4">
    <source>
        <dbReference type="ARBA" id="ARBA00022748"/>
    </source>
</evidence>
<accession>A0ABT0SAJ6</accession>
<protein>
    <submittedName>
        <fullName evidence="9">Cytochrome c biogenesis CcdA family protein</fullName>
    </submittedName>
</protein>
<dbReference type="InterPro" id="IPR003834">
    <property type="entry name" value="Cyt_c_assmbl_TM_dom"/>
</dbReference>
<dbReference type="Pfam" id="PF02683">
    <property type="entry name" value="DsbD_TM"/>
    <property type="match status" value="1"/>
</dbReference>
<feature type="transmembrane region" description="Helical" evidence="7">
    <location>
        <begin position="6"/>
        <end position="32"/>
    </location>
</feature>
<gene>
    <name evidence="9" type="ORF">LZ518_09840</name>
</gene>
<name>A0ABT0SAJ6_9SPHN</name>
<evidence type="ECO:0000256" key="2">
    <source>
        <dbReference type="ARBA" id="ARBA00006143"/>
    </source>
</evidence>
<sequence length="242" mass="24683">MSGEVFNPLLAFVAGALTILSPCVLPLVPVVLASAGQQHRFGALALAVGLIASFTIVGFIVAAFGTRLGVDADHLRASGALILGAAGIFLIIPGLQDLVAKLASPLVAWAGDRQQAFDNGGIWGQAAIGVLLGLVWSPCVGPTLGAAIALAAQGQQLSSVALTMASFATGIAAVLLSIALLGRSLFQRMRHGLAANAKIAKKALGVILLVVSILILSGLDRIIEARFVQAAPDWLVQLTTSI</sequence>
<proteinExistence type="inferred from homology"/>
<dbReference type="PANTHER" id="PTHR31272:SF9">
    <property type="entry name" value="BLL1027 PROTEIN"/>
    <property type="match status" value="1"/>
</dbReference>
<evidence type="ECO:0000313" key="9">
    <source>
        <dbReference type="EMBL" id="MCL6741431.1"/>
    </source>
</evidence>
<keyword evidence="6 7" id="KW-0472">Membrane</keyword>
<organism evidence="9 10">
    <name type="scientific">Sphingomonas brevis</name>
    <dbReference type="NCBI Taxonomy" id="2908206"/>
    <lineage>
        <taxon>Bacteria</taxon>
        <taxon>Pseudomonadati</taxon>
        <taxon>Pseudomonadota</taxon>
        <taxon>Alphaproteobacteria</taxon>
        <taxon>Sphingomonadales</taxon>
        <taxon>Sphingomonadaceae</taxon>
        <taxon>Sphingomonas</taxon>
    </lineage>
</organism>
<feature type="transmembrane region" description="Helical" evidence="7">
    <location>
        <begin position="157"/>
        <end position="182"/>
    </location>
</feature>
<keyword evidence="4" id="KW-0201">Cytochrome c-type biogenesis</keyword>
<dbReference type="Proteomes" id="UP001165383">
    <property type="component" value="Unassembled WGS sequence"/>
</dbReference>
<dbReference type="RefSeq" id="WP_249915815.1">
    <property type="nucleotide sequence ID" value="NZ_JAMGBB010000001.1"/>
</dbReference>
<comment type="caution">
    <text evidence="9">The sequence shown here is derived from an EMBL/GenBank/DDBJ whole genome shotgun (WGS) entry which is preliminary data.</text>
</comment>
<feature type="transmembrane region" description="Helical" evidence="7">
    <location>
        <begin position="44"/>
        <end position="65"/>
    </location>
</feature>
<evidence type="ECO:0000256" key="1">
    <source>
        <dbReference type="ARBA" id="ARBA00004141"/>
    </source>
</evidence>
<comment type="subcellular location">
    <subcellularLocation>
        <location evidence="1">Membrane</location>
        <topology evidence="1">Multi-pass membrane protein</topology>
    </subcellularLocation>
</comment>
<evidence type="ECO:0000256" key="5">
    <source>
        <dbReference type="ARBA" id="ARBA00022989"/>
    </source>
</evidence>
<dbReference type="EMBL" id="JAMGBB010000001">
    <property type="protein sequence ID" value="MCL6741431.1"/>
    <property type="molecule type" value="Genomic_DNA"/>
</dbReference>
<evidence type="ECO:0000256" key="7">
    <source>
        <dbReference type="SAM" id="Phobius"/>
    </source>
</evidence>
<dbReference type="PANTHER" id="PTHR31272">
    <property type="entry name" value="CYTOCHROME C-TYPE BIOGENESIS PROTEIN HI_1454-RELATED"/>
    <property type="match status" value="1"/>
</dbReference>
<keyword evidence="5 7" id="KW-1133">Transmembrane helix</keyword>
<dbReference type="InterPro" id="IPR051790">
    <property type="entry name" value="Cytochrome_c-biogenesis_DsbD"/>
</dbReference>
<keyword evidence="10" id="KW-1185">Reference proteome</keyword>
<evidence type="ECO:0000256" key="6">
    <source>
        <dbReference type="ARBA" id="ARBA00023136"/>
    </source>
</evidence>
<evidence type="ECO:0000259" key="8">
    <source>
        <dbReference type="Pfam" id="PF02683"/>
    </source>
</evidence>
<comment type="similarity">
    <text evidence="2">Belongs to the DsbD family.</text>
</comment>
<evidence type="ECO:0000256" key="3">
    <source>
        <dbReference type="ARBA" id="ARBA00022692"/>
    </source>
</evidence>
<reference evidence="9" key="1">
    <citation type="submission" date="2022-05" db="EMBL/GenBank/DDBJ databases">
        <authorList>
            <person name="Jo J.-H."/>
            <person name="Im W.-T."/>
        </authorList>
    </citation>
    <scope>NUCLEOTIDE SEQUENCE</scope>
    <source>
        <strain evidence="9">RB56-2</strain>
    </source>
</reference>
<evidence type="ECO:0000313" key="10">
    <source>
        <dbReference type="Proteomes" id="UP001165383"/>
    </source>
</evidence>
<feature type="transmembrane region" description="Helical" evidence="7">
    <location>
        <begin position="77"/>
        <end position="95"/>
    </location>
</feature>
<feature type="transmembrane region" description="Helical" evidence="7">
    <location>
        <begin position="203"/>
        <end position="223"/>
    </location>
</feature>
<keyword evidence="3 7" id="KW-0812">Transmembrane</keyword>